<proteinExistence type="predicted"/>
<protein>
    <submittedName>
        <fullName evidence="2">Uncharacterized protein</fullName>
    </submittedName>
</protein>
<gene>
    <name evidence="2" type="ORF">DdX_08882</name>
</gene>
<name>A0AAD4N7I3_9BILA</name>
<feature type="region of interest" description="Disordered" evidence="1">
    <location>
        <begin position="192"/>
        <end position="213"/>
    </location>
</feature>
<organism evidence="2 3">
    <name type="scientific">Ditylenchus destructor</name>
    <dbReference type="NCBI Taxonomy" id="166010"/>
    <lineage>
        <taxon>Eukaryota</taxon>
        <taxon>Metazoa</taxon>
        <taxon>Ecdysozoa</taxon>
        <taxon>Nematoda</taxon>
        <taxon>Chromadorea</taxon>
        <taxon>Rhabditida</taxon>
        <taxon>Tylenchina</taxon>
        <taxon>Tylenchomorpha</taxon>
        <taxon>Sphaerularioidea</taxon>
        <taxon>Anguinidae</taxon>
        <taxon>Anguininae</taxon>
        <taxon>Ditylenchus</taxon>
    </lineage>
</organism>
<reference evidence="2" key="1">
    <citation type="submission" date="2022-01" db="EMBL/GenBank/DDBJ databases">
        <title>Genome Sequence Resource for Two Populations of Ditylenchus destructor, the Migratory Endoparasitic Phytonematode.</title>
        <authorList>
            <person name="Zhang H."/>
            <person name="Lin R."/>
            <person name="Xie B."/>
        </authorList>
    </citation>
    <scope>NUCLEOTIDE SEQUENCE</scope>
    <source>
        <strain evidence="2">BazhouSP</strain>
    </source>
</reference>
<keyword evidence="3" id="KW-1185">Reference proteome</keyword>
<dbReference type="EMBL" id="JAKKPZ010000014">
    <property type="protein sequence ID" value="KAI1713996.1"/>
    <property type="molecule type" value="Genomic_DNA"/>
</dbReference>
<accession>A0AAD4N7I3</accession>
<sequence>MLWDEFFFPEFSQCEYDYNFANSSLTNSVSNSTQILDTVPISSNIFTKPHPAVTSFRPCTENSHLNAHFVKSPFSSALHLDNHTVGIGSKDGELSENICIATRGKGKIHTNNGTQTDKLKKWIKRLFGVLNRLSKKHWKNISIFDSPQNDPHSTYEYFRGFGSNPDLSYATNKYSSEPLLTYLSHKLRDAVKRPRKRRESTVPPGCGVTMRTSKRTKGYENPFEAHAVNHFVYTGLVLKHCRRDEACRSSKTVRLHSYRATEEDIGWSGLQETLSAINIGSKDLFSIDVSIDGIPFPKFYRTYD</sequence>
<evidence type="ECO:0000313" key="3">
    <source>
        <dbReference type="Proteomes" id="UP001201812"/>
    </source>
</evidence>
<evidence type="ECO:0000313" key="2">
    <source>
        <dbReference type="EMBL" id="KAI1713996.1"/>
    </source>
</evidence>
<dbReference type="AlphaFoldDB" id="A0AAD4N7I3"/>
<evidence type="ECO:0000256" key="1">
    <source>
        <dbReference type="SAM" id="MobiDB-lite"/>
    </source>
</evidence>
<dbReference type="Proteomes" id="UP001201812">
    <property type="component" value="Unassembled WGS sequence"/>
</dbReference>
<comment type="caution">
    <text evidence="2">The sequence shown here is derived from an EMBL/GenBank/DDBJ whole genome shotgun (WGS) entry which is preliminary data.</text>
</comment>